<proteinExistence type="predicted"/>
<evidence type="ECO:0000313" key="1">
    <source>
        <dbReference type="EMBL" id="RUS28340.1"/>
    </source>
</evidence>
<protein>
    <submittedName>
        <fullName evidence="1">Uncharacterized protein</fullName>
    </submittedName>
</protein>
<accession>A0A433QEU4</accession>
<dbReference type="EMBL" id="RBNJ01006761">
    <property type="protein sequence ID" value="RUS28340.1"/>
    <property type="molecule type" value="Genomic_DNA"/>
</dbReference>
<keyword evidence="2" id="KW-1185">Reference proteome</keyword>
<comment type="caution">
    <text evidence="1">The sequence shown here is derived from an EMBL/GenBank/DDBJ whole genome shotgun (WGS) entry which is preliminary data.</text>
</comment>
<evidence type="ECO:0000313" key="2">
    <source>
        <dbReference type="Proteomes" id="UP000274822"/>
    </source>
</evidence>
<sequence>MWPCADGSADLGWHTHLLFPPLYRAYTTMALGRICNHDDTLDRESVNDGLGKTAQHWFNVYKEPYTSKRLHSKYLSARRVFFSIICPPYAAIVTKKAIKLRNAAQRQRSYERRMVTDPRGDRTSIFPVYRTDAESWTTWESACVSDSCGTDSPGGRNR</sequence>
<organism evidence="1 2">
    <name type="scientific">Jimgerdemannia flammicorona</name>
    <dbReference type="NCBI Taxonomy" id="994334"/>
    <lineage>
        <taxon>Eukaryota</taxon>
        <taxon>Fungi</taxon>
        <taxon>Fungi incertae sedis</taxon>
        <taxon>Mucoromycota</taxon>
        <taxon>Mucoromycotina</taxon>
        <taxon>Endogonomycetes</taxon>
        <taxon>Endogonales</taxon>
        <taxon>Endogonaceae</taxon>
        <taxon>Jimgerdemannia</taxon>
    </lineage>
</organism>
<dbReference type="AlphaFoldDB" id="A0A433QEU4"/>
<dbReference type="Proteomes" id="UP000274822">
    <property type="component" value="Unassembled WGS sequence"/>
</dbReference>
<reference evidence="1 2" key="1">
    <citation type="journal article" date="2018" name="New Phytol.">
        <title>Phylogenomics of Endogonaceae and evolution of mycorrhizas within Mucoromycota.</title>
        <authorList>
            <person name="Chang Y."/>
            <person name="Desiro A."/>
            <person name="Na H."/>
            <person name="Sandor L."/>
            <person name="Lipzen A."/>
            <person name="Clum A."/>
            <person name="Barry K."/>
            <person name="Grigoriev I.V."/>
            <person name="Martin F.M."/>
            <person name="Stajich J.E."/>
            <person name="Smith M.E."/>
            <person name="Bonito G."/>
            <person name="Spatafora J.W."/>
        </authorList>
    </citation>
    <scope>NUCLEOTIDE SEQUENCE [LARGE SCALE GENOMIC DNA]</scope>
    <source>
        <strain evidence="1 2">AD002</strain>
    </source>
</reference>
<name>A0A433QEU4_9FUNG</name>
<gene>
    <name evidence="1" type="ORF">BC938DRAFT_482004</name>
</gene>